<name>A0A484B8Q6_DRONA</name>
<keyword evidence="3" id="KW-1185">Reference proteome</keyword>
<evidence type="ECO:0000256" key="1">
    <source>
        <dbReference type="SAM" id="MobiDB-lite"/>
    </source>
</evidence>
<proteinExistence type="predicted"/>
<dbReference type="AlphaFoldDB" id="A0A484B8Q6"/>
<reference evidence="2 3" key="1">
    <citation type="journal article" date="2019" name="J. Hered.">
        <title>An Improved Genome Assembly for Drosophila navojoa, the Basal Species in the mojavensis Cluster.</title>
        <authorList>
            <person name="Vanderlinde T."/>
            <person name="Dupim E.G."/>
            <person name="Nazario-Yepiz N.O."/>
            <person name="Carvalho A.B."/>
        </authorList>
    </citation>
    <scope>NUCLEOTIDE SEQUENCE [LARGE SCALE GENOMIC DNA]</scope>
    <source>
        <strain evidence="2">Navoj_Jal97</strain>
        <tissue evidence="2">Whole organism</tissue>
    </source>
</reference>
<gene>
    <name evidence="2" type="ORF">AWZ03_009341</name>
</gene>
<accession>A0A484B8Q6</accession>
<feature type="compositionally biased region" description="Polar residues" evidence="1">
    <location>
        <begin position="12"/>
        <end position="22"/>
    </location>
</feature>
<dbReference type="EMBL" id="LSRL02000113">
    <property type="protein sequence ID" value="TDG44221.1"/>
    <property type="molecule type" value="Genomic_DNA"/>
</dbReference>
<comment type="caution">
    <text evidence="2">The sequence shown here is derived from an EMBL/GenBank/DDBJ whole genome shotgun (WGS) entry which is preliminary data.</text>
</comment>
<evidence type="ECO:0000313" key="2">
    <source>
        <dbReference type="EMBL" id="TDG44221.1"/>
    </source>
</evidence>
<sequence>MGQAVTVAKQGAMSSDSDNWQRLSVARSPDRQIVASNSNKRLPFTCGSSNKVNNSSPLANLAPSANYSQTAKQPNGQMNGLQ</sequence>
<protein>
    <submittedName>
        <fullName evidence="2">Uncharacterized protein</fullName>
    </submittedName>
</protein>
<organism evidence="2 3">
    <name type="scientific">Drosophila navojoa</name>
    <name type="common">Fruit fly</name>
    <dbReference type="NCBI Taxonomy" id="7232"/>
    <lineage>
        <taxon>Eukaryota</taxon>
        <taxon>Metazoa</taxon>
        <taxon>Ecdysozoa</taxon>
        <taxon>Arthropoda</taxon>
        <taxon>Hexapoda</taxon>
        <taxon>Insecta</taxon>
        <taxon>Pterygota</taxon>
        <taxon>Neoptera</taxon>
        <taxon>Endopterygota</taxon>
        <taxon>Diptera</taxon>
        <taxon>Brachycera</taxon>
        <taxon>Muscomorpha</taxon>
        <taxon>Ephydroidea</taxon>
        <taxon>Drosophilidae</taxon>
        <taxon>Drosophila</taxon>
    </lineage>
</organism>
<evidence type="ECO:0000313" key="3">
    <source>
        <dbReference type="Proteomes" id="UP000295192"/>
    </source>
</evidence>
<feature type="compositionally biased region" description="Polar residues" evidence="1">
    <location>
        <begin position="34"/>
        <end position="82"/>
    </location>
</feature>
<feature type="region of interest" description="Disordered" evidence="1">
    <location>
        <begin position="1"/>
        <end position="82"/>
    </location>
</feature>
<dbReference type="Proteomes" id="UP000295192">
    <property type="component" value="Unassembled WGS sequence"/>
</dbReference>